<reference evidence="16 17" key="1">
    <citation type="submission" date="2020-09" db="EMBL/GenBank/DDBJ databases">
        <title>Roseomonas.</title>
        <authorList>
            <person name="Zhu W."/>
        </authorList>
    </citation>
    <scope>NUCLEOTIDE SEQUENCE [LARGE SCALE GENOMIC DNA]</scope>
    <source>
        <strain evidence="16 17">1311</strain>
    </source>
</reference>
<dbReference type="NCBIfam" id="TIGR01580">
    <property type="entry name" value="narG"/>
    <property type="match status" value="1"/>
</dbReference>
<evidence type="ECO:0000256" key="14">
    <source>
        <dbReference type="ARBA" id="ARBA00048294"/>
    </source>
</evidence>
<feature type="domain" description="4Fe-4S Mo/W bis-MGD-type" evidence="15">
    <location>
        <begin position="43"/>
        <end position="107"/>
    </location>
</feature>
<dbReference type="GO" id="GO:0016491">
    <property type="term" value="F:oxidoreductase activity"/>
    <property type="evidence" value="ECO:0007669"/>
    <property type="project" value="UniProtKB-KW"/>
</dbReference>
<evidence type="ECO:0000256" key="7">
    <source>
        <dbReference type="ARBA" id="ARBA00022485"/>
    </source>
</evidence>
<dbReference type="Proteomes" id="UP001518990">
    <property type="component" value="Unassembled WGS sequence"/>
</dbReference>
<comment type="similarity">
    <text evidence="4">Belongs to the prokaryotic molybdopterin-containing oxidoreductase family.</text>
</comment>
<gene>
    <name evidence="16" type="ORF">IAI60_08710</name>
</gene>
<dbReference type="CDD" id="cd02750">
    <property type="entry name" value="MopB_Nitrate-R-NarG-like"/>
    <property type="match status" value="1"/>
</dbReference>
<keyword evidence="10 16" id="KW-0560">Oxidoreductase</keyword>
<keyword evidence="13" id="KW-0472">Membrane</keyword>
<dbReference type="PROSITE" id="PS51669">
    <property type="entry name" value="4FE4S_MOW_BIS_MGD"/>
    <property type="match status" value="1"/>
</dbReference>
<dbReference type="SUPFAM" id="SSF50692">
    <property type="entry name" value="ADC-like"/>
    <property type="match status" value="1"/>
</dbReference>
<dbReference type="Pfam" id="PF14710">
    <property type="entry name" value="Nitr_red_alph_N"/>
    <property type="match status" value="1"/>
</dbReference>
<organism evidence="16 17">
    <name type="scientific">Roseomonas marmotae</name>
    <dbReference type="NCBI Taxonomy" id="2768161"/>
    <lineage>
        <taxon>Bacteria</taxon>
        <taxon>Pseudomonadati</taxon>
        <taxon>Pseudomonadota</taxon>
        <taxon>Alphaproteobacteria</taxon>
        <taxon>Acetobacterales</taxon>
        <taxon>Roseomonadaceae</taxon>
        <taxon>Roseomonas</taxon>
    </lineage>
</organism>
<dbReference type="SUPFAM" id="SSF53706">
    <property type="entry name" value="Formate dehydrogenase/DMSO reductase, domains 1-3"/>
    <property type="match status" value="1"/>
</dbReference>
<evidence type="ECO:0000256" key="2">
    <source>
        <dbReference type="ARBA" id="ARBA00001966"/>
    </source>
</evidence>
<dbReference type="Gene3D" id="4.10.1200.10">
    <property type="entry name" value="nitrate reductase tail"/>
    <property type="match status" value="1"/>
</dbReference>
<dbReference type="InterPro" id="IPR044906">
    <property type="entry name" value="Nitr_red_alph_N_sf"/>
</dbReference>
<dbReference type="InterPro" id="IPR009010">
    <property type="entry name" value="Asp_de-COase-like_dom_sf"/>
</dbReference>
<dbReference type="InterPro" id="IPR027467">
    <property type="entry name" value="MopterinOxRdtase_cofactor_BS"/>
</dbReference>
<comment type="caution">
    <text evidence="16">The sequence shown here is derived from an EMBL/GenBank/DDBJ whole genome shotgun (WGS) entry which is preliminary data.</text>
</comment>
<evidence type="ECO:0000256" key="11">
    <source>
        <dbReference type="ARBA" id="ARBA00023004"/>
    </source>
</evidence>
<dbReference type="InterPro" id="IPR006656">
    <property type="entry name" value="Mopterin_OxRdtase"/>
</dbReference>
<sequence length="1247" mass="140602">MSQFVDRLLFFRKYKGTFSDGHGVVTDENRAWEDNYRSRWQSEKIVRSTHGVNCTGSCSWKIYVKNGLVTWETQQTDYPRTRPDLPNHEPRGCPRGASYSWYLYSSNRIKYPLIRGRLLNMWRQARKTLAPVAAWKSIQEDATKRNEYQRVRGLGGFVRADWDEVNELIAAANIHTVKQWGPDRVVGFSPIPAMSMISYAAGTRYLSLIGGTCLSFYDWYCDLPPSSPQTFGEQTDVPESADWYNAGYLLLWGSNVSMTRTPDAHFYTEARYRGAKSVVIAPDFVEVARFADLWLHPKQGTDAALALAMGHVILREFFIDRQVPYFQDYVRKYSDLPFLVMLEPREDGLVPGRMLRAADFADALGQENNPEWKPVFIDEATGDVVAPQGTAGFRWGEQGKWNLEPKDGGDGHEISPRLSLMGEEVATVSFPYFGNAGRFGLTDHAPVQHRRVPVRLLRLKDGKEVRVATVFDLMLGSYGIGRGLGDAAANSFDDDVPGTPAWQERITGVPRDRCIAVARGFAANAEATKGRSMVIVGAGLNHWYHMDMSYRAIITMLTLCGCIGQSGGGWAHYVGQEKLRPQAGWLPVAFASDWVRPPRQMNGTSYFYAHTDQWRYERMELREQISPLADPARWSGTMIDCNVRAERSGWLPSSPQLKRNPLQVAREARAAGKDPVAHVAEELNSGGLQMACEDPDAPENWPRNLFVWRSNLLGASGKGHEYFLKHLLGARNNVLNEESDQRPEEVVRRDGAPEGKLDLMVTIDFRMNTTTLFSDIVLPTATWYEKADLNTTDMHPFIHPLQPAVDPVWGARTDWAIFREIAKTFQRLAPGELGVEEDLVLTPTLKDTPSELSQPYGETVDWRHGEVKGVPGRTMPAITLVSRDYPATYDRFISIGPLLEERGNGTKGMVWDTKEEVAHLRLVNPPERDDRPRMRDDMDAIEAVLSLAPETNGHVALKAWQALSKATGRDHTHLIARRVDEKIEFRNIASQPRPILTSPVWSGIESHEICYNAGWTNVHELIPWRTLTGRMEIYQDHPWLRDFGEHFATYRPPIDTRSASDELARLHDNGSTPLVLNFLTPHQKWGIHSTFTENLIMLTLARGGPIVWISERDAASAGIEDNDWIEAFNRNGALVARAVVSQRIPQGAAFMYHAAERSANVPGSEVTLNRGGVHNSVTRVVLKPTHMIGGYAQLSYGFNYYGTVGSNRDEFVILRKMVKVDWRDRPLSEKRPIMKAEESSRLEGHRA</sequence>
<dbReference type="Pfam" id="PF00384">
    <property type="entry name" value="Molybdopterin"/>
    <property type="match status" value="1"/>
</dbReference>
<dbReference type="InterPro" id="IPR037943">
    <property type="entry name" value="MopB_CT_Nitrate-R-NarG-like"/>
</dbReference>
<evidence type="ECO:0000256" key="3">
    <source>
        <dbReference type="ARBA" id="ARBA00004202"/>
    </source>
</evidence>
<evidence type="ECO:0000256" key="1">
    <source>
        <dbReference type="ARBA" id="ARBA00001942"/>
    </source>
</evidence>
<evidence type="ECO:0000256" key="13">
    <source>
        <dbReference type="ARBA" id="ARBA00023136"/>
    </source>
</evidence>
<evidence type="ECO:0000256" key="5">
    <source>
        <dbReference type="ARBA" id="ARBA00012500"/>
    </source>
</evidence>
<accession>A0ABS3KCP3</accession>
<dbReference type="Pfam" id="PF01568">
    <property type="entry name" value="Molydop_binding"/>
    <property type="match status" value="1"/>
</dbReference>
<keyword evidence="11" id="KW-0408">Iron</keyword>
<dbReference type="InterPro" id="IPR006468">
    <property type="entry name" value="NarG"/>
</dbReference>
<evidence type="ECO:0000259" key="15">
    <source>
        <dbReference type="PROSITE" id="PS51669"/>
    </source>
</evidence>
<protein>
    <recommendedName>
        <fullName evidence="5">nitrate reductase (quinone)</fullName>
        <ecNumber evidence="5">1.7.5.1</ecNumber>
    </recommendedName>
</protein>
<comment type="cofactor">
    <cofactor evidence="1">
        <name>Mo-bis(molybdopterin guanine dinucleotide)</name>
        <dbReference type="ChEBI" id="CHEBI:60539"/>
    </cofactor>
</comment>
<dbReference type="InterPro" id="IPR050123">
    <property type="entry name" value="Prok_molybdopt-oxidoreductase"/>
</dbReference>
<comment type="catalytic activity">
    <reaction evidence="14">
        <text>nitrate + a quinol = a quinone + nitrite + H2O</text>
        <dbReference type="Rhea" id="RHEA:56144"/>
        <dbReference type="ChEBI" id="CHEBI:15377"/>
        <dbReference type="ChEBI" id="CHEBI:16301"/>
        <dbReference type="ChEBI" id="CHEBI:17632"/>
        <dbReference type="ChEBI" id="CHEBI:24646"/>
        <dbReference type="ChEBI" id="CHEBI:132124"/>
        <dbReference type="EC" id="1.7.5.1"/>
    </reaction>
</comment>
<comment type="cofactor">
    <cofactor evidence="2">
        <name>[4Fe-4S] cluster</name>
        <dbReference type="ChEBI" id="CHEBI:49883"/>
    </cofactor>
</comment>
<keyword evidence="8" id="KW-0500">Molybdenum</keyword>
<proteinExistence type="inferred from homology"/>
<dbReference type="InterPro" id="IPR006963">
    <property type="entry name" value="Mopterin_OxRdtase_4Fe-4S_dom"/>
</dbReference>
<keyword evidence="6" id="KW-1003">Cell membrane</keyword>
<keyword evidence="9" id="KW-0479">Metal-binding</keyword>
<dbReference type="CDD" id="cd02776">
    <property type="entry name" value="MopB_CT_Nitrate-R-NarG-like"/>
    <property type="match status" value="1"/>
</dbReference>
<dbReference type="RefSeq" id="WP_207446402.1">
    <property type="nucleotide sequence ID" value="NZ_CP061094.1"/>
</dbReference>
<dbReference type="PROSITE" id="PS00551">
    <property type="entry name" value="MOLYBDOPTERIN_PROK_1"/>
    <property type="match status" value="1"/>
</dbReference>
<evidence type="ECO:0000256" key="8">
    <source>
        <dbReference type="ARBA" id="ARBA00022505"/>
    </source>
</evidence>
<evidence type="ECO:0000256" key="4">
    <source>
        <dbReference type="ARBA" id="ARBA00010312"/>
    </source>
</evidence>
<evidence type="ECO:0000256" key="10">
    <source>
        <dbReference type="ARBA" id="ARBA00023002"/>
    </source>
</evidence>
<dbReference type="InterPro" id="IPR006657">
    <property type="entry name" value="MoPterin_dinucl-bd_dom"/>
</dbReference>
<evidence type="ECO:0000256" key="9">
    <source>
        <dbReference type="ARBA" id="ARBA00022723"/>
    </source>
</evidence>
<dbReference type="InterPro" id="IPR028189">
    <property type="entry name" value="Nitr_red_alph_N"/>
</dbReference>
<dbReference type="Gene3D" id="3.40.50.12440">
    <property type="match status" value="1"/>
</dbReference>
<evidence type="ECO:0000313" key="16">
    <source>
        <dbReference type="EMBL" id="MBO1074690.1"/>
    </source>
</evidence>
<dbReference type="PANTHER" id="PTHR43105">
    <property type="entry name" value="RESPIRATORY NITRATE REDUCTASE"/>
    <property type="match status" value="1"/>
</dbReference>
<evidence type="ECO:0000313" key="17">
    <source>
        <dbReference type="Proteomes" id="UP001518990"/>
    </source>
</evidence>
<comment type="subcellular location">
    <subcellularLocation>
        <location evidence="3">Cell membrane</location>
        <topology evidence="3">Peripheral membrane protein</topology>
    </subcellularLocation>
</comment>
<dbReference type="SMART" id="SM00926">
    <property type="entry name" value="Molybdop_Fe4S4"/>
    <property type="match status" value="1"/>
</dbReference>
<keyword evidence="12" id="KW-0411">Iron-sulfur</keyword>
<keyword evidence="7" id="KW-0004">4Fe-4S</keyword>
<evidence type="ECO:0000256" key="12">
    <source>
        <dbReference type="ARBA" id="ARBA00023014"/>
    </source>
</evidence>
<evidence type="ECO:0000256" key="6">
    <source>
        <dbReference type="ARBA" id="ARBA00022475"/>
    </source>
</evidence>
<dbReference type="EMBL" id="JACTNF010000006">
    <property type="protein sequence ID" value="MBO1074690.1"/>
    <property type="molecule type" value="Genomic_DNA"/>
</dbReference>
<keyword evidence="17" id="KW-1185">Reference proteome</keyword>
<name>A0ABS3KCP3_9PROT</name>
<dbReference type="EC" id="1.7.5.1" evidence="5"/>
<dbReference type="PANTHER" id="PTHR43105:SF2">
    <property type="entry name" value="RESPIRATORY NITRATE REDUCTASE 2 ALPHA CHAIN"/>
    <property type="match status" value="1"/>
</dbReference>